<keyword evidence="1" id="KW-0547">Nucleotide-binding</keyword>
<keyword evidence="4" id="KW-1185">Reference proteome</keyword>
<gene>
    <name evidence="3" type="ORF">BDK51DRAFT_33150</name>
</gene>
<organism evidence="3 4">
    <name type="scientific">Blyttiomyces helicus</name>
    <dbReference type="NCBI Taxonomy" id="388810"/>
    <lineage>
        <taxon>Eukaryota</taxon>
        <taxon>Fungi</taxon>
        <taxon>Fungi incertae sedis</taxon>
        <taxon>Chytridiomycota</taxon>
        <taxon>Chytridiomycota incertae sedis</taxon>
        <taxon>Chytridiomycetes</taxon>
        <taxon>Chytridiomycetes incertae sedis</taxon>
        <taxon>Blyttiomyces</taxon>
    </lineage>
</organism>
<feature type="non-terminal residue" evidence="3">
    <location>
        <position position="382"/>
    </location>
</feature>
<dbReference type="PANTHER" id="PTHR14074">
    <property type="entry name" value="HELICASE WITH DEATH DOMAIN-RELATED"/>
    <property type="match status" value="1"/>
</dbReference>
<proteinExistence type="predicted"/>
<protein>
    <submittedName>
        <fullName evidence="3">P-loop containing nucleoside triphosphate hydrolase protein</fullName>
    </submittedName>
</protein>
<reference evidence="4" key="1">
    <citation type="journal article" date="2018" name="Nat. Microbiol.">
        <title>Leveraging single-cell genomics to expand the fungal tree of life.</title>
        <authorList>
            <person name="Ahrendt S.R."/>
            <person name="Quandt C.A."/>
            <person name="Ciobanu D."/>
            <person name="Clum A."/>
            <person name="Salamov A."/>
            <person name="Andreopoulos B."/>
            <person name="Cheng J.F."/>
            <person name="Woyke T."/>
            <person name="Pelin A."/>
            <person name="Henrissat B."/>
            <person name="Reynolds N.K."/>
            <person name="Benny G.L."/>
            <person name="Smith M.E."/>
            <person name="James T.Y."/>
            <person name="Grigoriev I.V."/>
        </authorList>
    </citation>
    <scope>NUCLEOTIDE SEQUENCE [LARGE SCALE GENOMIC DNA]</scope>
</reference>
<dbReference type="GO" id="GO:0003677">
    <property type="term" value="F:DNA binding"/>
    <property type="evidence" value="ECO:0007669"/>
    <property type="project" value="InterPro"/>
</dbReference>
<dbReference type="GO" id="GO:0016787">
    <property type="term" value="F:hydrolase activity"/>
    <property type="evidence" value="ECO:0007669"/>
    <property type="project" value="UniProtKB-KW"/>
</dbReference>
<dbReference type="OrthoDB" id="416741at2759"/>
<evidence type="ECO:0000313" key="3">
    <source>
        <dbReference type="EMBL" id="RKO83538.1"/>
    </source>
</evidence>
<dbReference type="InterPro" id="IPR006935">
    <property type="entry name" value="Helicase/UvrB_N"/>
</dbReference>
<dbReference type="InterPro" id="IPR027417">
    <property type="entry name" value="P-loop_NTPase"/>
</dbReference>
<dbReference type="GO" id="GO:0005737">
    <property type="term" value="C:cytoplasm"/>
    <property type="evidence" value="ECO:0007669"/>
    <property type="project" value="TreeGrafter"/>
</dbReference>
<evidence type="ECO:0000259" key="2">
    <source>
        <dbReference type="PROSITE" id="PS51192"/>
    </source>
</evidence>
<dbReference type="PROSITE" id="PS51192">
    <property type="entry name" value="HELICASE_ATP_BIND_1"/>
    <property type="match status" value="1"/>
</dbReference>
<accession>A0A4P9VYX6</accession>
<evidence type="ECO:0000313" key="4">
    <source>
        <dbReference type="Proteomes" id="UP000269721"/>
    </source>
</evidence>
<dbReference type="Proteomes" id="UP000269721">
    <property type="component" value="Unassembled WGS sequence"/>
</dbReference>
<feature type="non-terminal residue" evidence="3">
    <location>
        <position position="1"/>
    </location>
</feature>
<evidence type="ECO:0000256" key="1">
    <source>
        <dbReference type="ARBA" id="ARBA00022806"/>
    </source>
</evidence>
<name>A0A4P9VYX6_9FUNG</name>
<keyword evidence="1" id="KW-0067">ATP-binding</keyword>
<dbReference type="Pfam" id="PF04851">
    <property type="entry name" value="ResIII"/>
    <property type="match status" value="1"/>
</dbReference>
<dbReference type="EMBL" id="ML001124">
    <property type="protein sequence ID" value="RKO83538.1"/>
    <property type="molecule type" value="Genomic_DNA"/>
</dbReference>
<dbReference type="AlphaFoldDB" id="A0A4P9VYX6"/>
<dbReference type="PANTHER" id="PTHR14074:SF16">
    <property type="entry name" value="ANTIVIRAL INNATE IMMUNE RESPONSE RECEPTOR RIG-I"/>
    <property type="match status" value="1"/>
</dbReference>
<dbReference type="GO" id="GO:0004386">
    <property type="term" value="F:helicase activity"/>
    <property type="evidence" value="ECO:0007669"/>
    <property type="project" value="UniProtKB-KW"/>
</dbReference>
<dbReference type="GO" id="GO:0005524">
    <property type="term" value="F:ATP binding"/>
    <property type="evidence" value="ECO:0007669"/>
    <property type="project" value="InterPro"/>
</dbReference>
<sequence>VMNTGTGKTLIAVLLCKHILSLEYERKKAGERDYLTHQIDEAVLPLCGPKMPENCGEAEWERLVSGQAVICSTPQVILCALNAGFLKMSQIALIVFDEAHNAIGNHPYCGIMREHYARVDKESRPKVLGLTASPVNSARDIEKCINDLEKTLNSKVASVVIPDSENRHVQKPRQLVYTSYEPTEFPPLYAPLKERYATFGEIDPREFEKAADLLKDLGPWSAWRFLWAVVVGAQKKLDAFVGANTAWSNNRASTLGPDGAPSAFDPAPAPPLLPELFRNFTPPDAPLRENFSPKVQVLVKFLKSKLVGADSATIFVQRRITAEWLADALRQHPDLVGIARVGVLMGINDDGAVSQVSTNVVDQVHTTRKFRRGELNVVVATK</sequence>
<feature type="domain" description="Helicase ATP-binding" evidence="2">
    <location>
        <begin position="1"/>
        <end position="152"/>
    </location>
</feature>
<dbReference type="SUPFAM" id="SSF52540">
    <property type="entry name" value="P-loop containing nucleoside triphosphate hydrolases"/>
    <property type="match status" value="1"/>
</dbReference>
<keyword evidence="3" id="KW-0378">Hydrolase</keyword>
<dbReference type="Gene3D" id="3.40.50.300">
    <property type="entry name" value="P-loop containing nucleotide triphosphate hydrolases"/>
    <property type="match status" value="2"/>
</dbReference>
<dbReference type="InterPro" id="IPR051363">
    <property type="entry name" value="RLR_Helicase"/>
</dbReference>
<keyword evidence="1" id="KW-0347">Helicase</keyword>
<dbReference type="InterPro" id="IPR014001">
    <property type="entry name" value="Helicase_ATP-bd"/>
</dbReference>